<evidence type="ECO:0000313" key="1">
    <source>
        <dbReference type="EMBL" id="MBA0812262.1"/>
    </source>
</evidence>
<name>A0A7J9HQZ9_9ROSI</name>
<evidence type="ECO:0000313" key="2">
    <source>
        <dbReference type="Proteomes" id="UP000593560"/>
    </source>
</evidence>
<sequence>MLIPKMKVKLRNQRVVKRQLTSRKLSVWIIFLPLYSESYHQPLHHLRFQMALFRLQQKQRKSQKTSKQQNLNLLLLIPS</sequence>
<protein>
    <submittedName>
        <fullName evidence="1">Uncharacterized protein</fullName>
    </submittedName>
</protein>
<comment type="caution">
    <text evidence="1">The sequence shown here is derived from an EMBL/GenBank/DDBJ whole genome shotgun (WGS) entry which is preliminary data.</text>
</comment>
<reference evidence="1 2" key="1">
    <citation type="journal article" date="2019" name="Genome Biol. Evol.">
        <title>Insights into the evolution of the New World diploid cottons (Gossypium, subgenus Houzingenia) based on genome sequencing.</title>
        <authorList>
            <person name="Grover C.E."/>
            <person name="Arick M.A. 2nd"/>
            <person name="Thrash A."/>
            <person name="Conover J.L."/>
            <person name="Sanders W.S."/>
            <person name="Peterson D.G."/>
            <person name="Frelichowski J.E."/>
            <person name="Scheffler J.A."/>
            <person name="Scheffler B.E."/>
            <person name="Wendel J.F."/>
        </authorList>
    </citation>
    <scope>NUCLEOTIDE SEQUENCE [LARGE SCALE GENOMIC DNA]</scope>
    <source>
        <strain evidence="1">0</strain>
        <tissue evidence="1">Leaf</tissue>
    </source>
</reference>
<dbReference type="Proteomes" id="UP000593560">
    <property type="component" value="Unassembled WGS sequence"/>
</dbReference>
<dbReference type="EMBL" id="JABFAD010000011">
    <property type="protein sequence ID" value="MBA0812262.1"/>
    <property type="molecule type" value="Genomic_DNA"/>
</dbReference>
<dbReference type="AlphaFoldDB" id="A0A7J9HQZ9"/>
<gene>
    <name evidence="1" type="ORF">Gohar_026245</name>
</gene>
<keyword evidence="2" id="KW-1185">Reference proteome</keyword>
<accession>A0A7J9HQZ9</accession>
<organism evidence="1 2">
    <name type="scientific">Gossypium harknessii</name>
    <dbReference type="NCBI Taxonomy" id="34285"/>
    <lineage>
        <taxon>Eukaryota</taxon>
        <taxon>Viridiplantae</taxon>
        <taxon>Streptophyta</taxon>
        <taxon>Embryophyta</taxon>
        <taxon>Tracheophyta</taxon>
        <taxon>Spermatophyta</taxon>
        <taxon>Magnoliopsida</taxon>
        <taxon>eudicotyledons</taxon>
        <taxon>Gunneridae</taxon>
        <taxon>Pentapetalae</taxon>
        <taxon>rosids</taxon>
        <taxon>malvids</taxon>
        <taxon>Malvales</taxon>
        <taxon>Malvaceae</taxon>
        <taxon>Malvoideae</taxon>
        <taxon>Gossypium</taxon>
    </lineage>
</organism>
<proteinExistence type="predicted"/>